<protein>
    <recommendedName>
        <fullName evidence="3">Transposase</fullName>
    </recommendedName>
</protein>
<dbReference type="RefSeq" id="WP_344116804.1">
    <property type="nucleotide sequence ID" value="NZ_BAAANE010000017.1"/>
</dbReference>
<proteinExistence type="predicted"/>
<name>A0ABN2FYW3_9ACTN</name>
<dbReference type="EMBL" id="BAAANE010000017">
    <property type="protein sequence ID" value="GAA1662138.1"/>
    <property type="molecule type" value="Genomic_DNA"/>
</dbReference>
<evidence type="ECO:0000313" key="1">
    <source>
        <dbReference type="EMBL" id="GAA1662138.1"/>
    </source>
</evidence>
<organism evidence="1 2">
    <name type="scientific">Kribbella alba</name>
    <dbReference type="NCBI Taxonomy" id="190197"/>
    <lineage>
        <taxon>Bacteria</taxon>
        <taxon>Bacillati</taxon>
        <taxon>Actinomycetota</taxon>
        <taxon>Actinomycetes</taxon>
        <taxon>Propionibacteriales</taxon>
        <taxon>Kribbellaceae</taxon>
        <taxon>Kribbella</taxon>
    </lineage>
</organism>
<accession>A0ABN2FYW3</accession>
<sequence length="56" mass="6302">MRVYAGIDPVSKRRLDLTEVIPPGPKQATLAEKARTRLLNQVDEKRNPKTVQQSTS</sequence>
<comment type="caution">
    <text evidence="1">The sequence shown here is derived from an EMBL/GenBank/DDBJ whole genome shotgun (WGS) entry which is preliminary data.</text>
</comment>
<gene>
    <name evidence="1" type="ORF">GCM10009744_64880</name>
</gene>
<keyword evidence="2" id="KW-1185">Reference proteome</keyword>
<dbReference type="Proteomes" id="UP001501319">
    <property type="component" value="Unassembled WGS sequence"/>
</dbReference>
<reference evidence="1 2" key="1">
    <citation type="journal article" date="2019" name="Int. J. Syst. Evol. Microbiol.">
        <title>The Global Catalogue of Microorganisms (GCM) 10K type strain sequencing project: providing services to taxonomists for standard genome sequencing and annotation.</title>
        <authorList>
            <consortium name="The Broad Institute Genomics Platform"/>
            <consortium name="The Broad Institute Genome Sequencing Center for Infectious Disease"/>
            <person name="Wu L."/>
            <person name="Ma J."/>
        </authorList>
    </citation>
    <scope>NUCLEOTIDE SEQUENCE [LARGE SCALE GENOMIC DNA]</scope>
    <source>
        <strain evidence="1 2">JCM 14306</strain>
    </source>
</reference>
<evidence type="ECO:0000313" key="2">
    <source>
        <dbReference type="Proteomes" id="UP001501319"/>
    </source>
</evidence>
<evidence type="ECO:0008006" key="3">
    <source>
        <dbReference type="Google" id="ProtNLM"/>
    </source>
</evidence>